<dbReference type="EMBL" id="NGKM01000014">
    <property type="protein sequence ID" value="OWK66051.1"/>
    <property type="molecule type" value="Genomic_DNA"/>
</dbReference>
<name>A0A090BEG8_ACIBA</name>
<reference evidence="5 13" key="4">
    <citation type="submission" date="2016-01" db="EMBL/GenBank/DDBJ databases">
        <title>Draft sequences of Acinetobacter baumannii isolates from wounded military personnel.</title>
        <authorList>
            <person name="Arivett B.A."/>
            <person name="Fiester S.E."/>
            <person name="Ream D.C."/>
            <person name="Actis L.A."/>
        </authorList>
    </citation>
    <scope>NUCLEOTIDE SEQUENCE [LARGE SCALE GENOMIC DNA]</scope>
    <source>
        <strain evidence="5 13">AB2828</strain>
    </source>
</reference>
<reference evidence="8 15" key="7">
    <citation type="submission" date="2017-09" db="EMBL/GenBank/DDBJ databases">
        <title>Draft genome of Acinetobacter baumannii strain I43, a mercury resistant bacteria.</title>
        <authorList>
            <person name="Siqueira K.A."/>
            <person name="Mello I.S."/>
            <person name="Mendes T.A."/>
            <person name="Soares M.A."/>
        </authorList>
    </citation>
    <scope>NUCLEOTIDE SEQUENCE [LARGE SCALE GENOMIC DNA]</scope>
    <source>
        <strain evidence="8 15">I43</strain>
    </source>
</reference>
<dbReference type="Proteomes" id="UP000268239">
    <property type="component" value="Unassembled WGS sequence"/>
</dbReference>
<evidence type="ECO:0000313" key="11">
    <source>
        <dbReference type="EMBL" id="TPU62342.1"/>
    </source>
</evidence>
<dbReference type="Pfam" id="PF00437">
    <property type="entry name" value="T2SSE"/>
    <property type="match status" value="1"/>
</dbReference>
<evidence type="ECO:0000313" key="4">
    <source>
        <dbReference type="EMBL" id="APP30790.1"/>
    </source>
</evidence>
<dbReference type="EMBL" id="NXDV01000022">
    <property type="protein sequence ID" value="PHQ01229.1"/>
    <property type="molecule type" value="Genomic_DNA"/>
</dbReference>
<dbReference type="EMBL" id="LRDT01000048">
    <property type="protein sequence ID" value="KZA11698.1"/>
    <property type="molecule type" value="Genomic_DNA"/>
</dbReference>
<sequence>MNVYARDTVAEEPKAEHPYQMLRHETIDLDNISINSEEDVRKILTVANAFNASDVLINSGRPILIRRYNKLYALTLKNLKDVELNMFLTIINGNEALSSIKKGKGLNFAYNCSAFQDRNSKSGKGYITTQNDESWLHVNAVEKEKIIFRCNVSACNDRTGNSSFQIVQRIIPSDPPTYDQIGLTEEFVLKAIPRLGITYVVGETGHGKSTTLASMVRYVYEEDTHIQGNIITLEEPIEFRYDGIKSKHSIIVQSQIPEHFMTFGLAVREAMRRKPALLLVAELRDQESFSAAIELSKTGHPVMSTIHSNDVANVLPRIMDLVPPDQQHRKLTETISTAHAFIAQRLVETPEGKLIGVREHLFFSKSIRNDLLDLAIQAGGYGLVIQYIRKMMNDNPQGTENSSPNFENQAKDLLNKGLISKKGFDALIA</sequence>
<dbReference type="GO" id="GO:0016887">
    <property type="term" value="F:ATP hydrolysis activity"/>
    <property type="evidence" value="ECO:0007669"/>
    <property type="project" value="InterPro"/>
</dbReference>
<reference evidence="4 12" key="1">
    <citation type="journal article" date="2014" name="Antimicrob. Agents Chemother.">
        <title>Triclosan can select for an AdeIJK-overexpressing mutant of Acinetobacter baumannii ATCC 17978 that displays reduced susceptibility to multiple antibiotics.</title>
        <authorList>
            <person name="Fernando D.M."/>
            <person name="Xu W."/>
            <person name="Loewen P.C."/>
            <person name="Zhanel G.G."/>
            <person name="Kumar A."/>
        </authorList>
    </citation>
    <scope>NUCLEOTIDE SEQUENCE [LARGE SCALE GENOMIC DNA]</scope>
    <source>
        <strain evidence="12">ATCC 17978</strain>
        <strain evidence="4">ATCC 17978-VU</strain>
    </source>
</reference>
<evidence type="ECO:0000313" key="9">
    <source>
        <dbReference type="EMBL" id="QTK45515.1"/>
    </source>
</evidence>
<dbReference type="Proteomes" id="UP000223291">
    <property type="component" value="Unassembled WGS sequence"/>
</dbReference>
<evidence type="ECO:0000259" key="2">
    <source>
        <dbReference type="Pfam" id="PF00437"/>
    </source>
</evidence>
<dbReference type="Proteomes" id="UP000072389">
    <property type="component" value="Chromosome"/>
</dbReference>
<evidence type="ECO:0000313" key="3">
    <source>
        <dbReference type="EMBL" id="ALG88374.1"/>
    </source>
</evidence>
<dbReference type="PANTHER" id="PTHR30486:SF6">
    <property type="entry name" value="TYPE IV PILUS RETRACTATION ATPASE PILT"/>
    <property type="match status" value="1"/>
</dbReference>
<evidence type="ECO:0000313" key="5">
    <source>
        <dbReference type="EMBL" id="KZA11698.1"/>
    </source>
</evidence>
<dbReference type="EMBL" id="RXLU01000071">
    <property type="protein sequence ID" value="RTQ76280.1"/>
    <property type="molecule type" value="Genomic_DNA"/>
</dbReference>
<keyword evidence="3" id="KW-0614">Plasmid</keyword>
<accession>A0A090BEG8</accession>
<evidence type="ECO:0000313" key="15">
    <source>
        <dbReference type="Proteomes" id="UP000223291"/>
    </source>
</evidence>
<reference evidence="11 17" key="9">
    <citation type="submission" date="2019-06" db="EMBL/GenBank/DDBJ databases">
        <title>A Diverse Panel of Clinical Acinetobacter baumannii for Research Use.</title>
        <authorList>
            <person name="Mcgann P."/>
            <person name="Snesrud E."/>
            <person name="Galac M.R."/>
        </authorList>
    </citation>
    <scope>NUCLEOTIDE SEQUENCE [LARGE SCALE GENOMIC DNA]</scope>
    <source>
        <strain evidence="11 17">MRSN14237</strain>
    </source>
</reference>
<reference evidence="10 16" key="8">
    <citation type="submission" date="2018-12" db="EMBL/GenBank/DDBJ databases">
        <title>Draft Genome Sequences Human Pathogenic Acinetobacter baumannii Strains.</title>
        <authorList>
            <person name="Madhi M."/>
            <person name="Ronco T."/>
            <person name="Olsen R.H."/>
            <person name="Hassani A."/>
        </authorList>
    </citation>
    <scope>NUCLEOTIDE SEQUENCE [LARGE SCALE GENOMIC DNA]</scope>
    <source>
        <strain evidence="10 16">AB3</strain>
    </source>
</reference>
<evidence type="ECO:0000313" key="17">
    <source>
        <dbReference type="Proteomes" id="UP000315888"/>
    </source>
</evidence>
<dbReference type="Proteomes" id="UP000076296">
    <property type="component" value="Unassembled WGS sequence"/>
</dbReference>
<dbReference type="InterPro" id="IPR001482">
    <property type="entry name" value="T2SS/T4SS_dom"/>
</dbReference>
<dbReference type="Gene3D" id="3.30.450.90">
    <property type="match status" value="1"/>
</dbReference>
<evidence type="ECO:0000313" key="16">
    <source>
        <dbReference type="Proteomes" id="UP000268239"/>
    </source>
</evidence>
<dbReference type="EMBL" id="VHGY01000036">
    <property type="protein sequence ID" value="TPU62342.1"/>
    <property type="molecule type" value="Genomic_DNA"/>
</dbReference>
<dbReference type="Proteomes" id="UP000315888">
    <property type="component" value="Unassembled WGS sequence"/>
</dbReference>
<geneLocation type="plasmid" evidence="3">
    <name>pD4</name>
</geneLocation>
<protein>
    <submittedName>
        <fullName evidence="6 9">Flp pilus assembly complex ATPase component</fullName>
    </submittedName>
    <submittedName>
        <fullName evidence="3">TraJ</fullName>
    </submittedName>
    <submittedName>
        <fullName evidence="5">Twitching mobility protein</fullName>
    </submittedName>
    <submittedName>
        <fullName evidence="11">Type II/IV secretion system domain protein</fullName>
    </submittedName>
</protein>
<dbReference type="Gene3D" id="3.40.50.300">
    <property type="entry name" value="P-loop containing nucleotide triphosphate hydrolases"/>
    <property type="match status" value="1"/>
</dbReference>
<geneLocation type="plasmid" evidence="9 19">
    <name>p1KSK6</name>
</geneLocation>
<evidence type="ECO:0000313" key="10">
    <source>
        <dbReference type="EMBL" id="RTQ76280.1"/>
    </source>
</evidence>
<evidence type="ECO:0000313" key="7">
    <source>
        <dbReference type="EMBL" id="OWK66051.1"/>
    </source>
</evidence>
<dbReference type="Proteomes" id="UP000664966">
    <property type="component" value="Plasmid p1KSK6"/>
</dbReference>
<evidence type="ECO:0000313" key="12">
    <source>
        <dbReference type="Proteomes" id="UP000072389"/>
    </source>
</evidence>
<feature type="domain" description="Bacterial type II secretion system protein E" evidence="2">
    <location>
        <begin position="195"/>
        <end position="348"/>
    </location>
</feature>
<reference evidence="3" key="2">
    <citation type="submission" date="2015-09" db="EMBL/GenBank/DDBJ databases">
        <title>Conjugative plasmids carrying the sulphonamide resistance gene sul2.</title>
        <authorList>
            <person name="Hamidian M."/>
            <person name="Holt K.E."/>
            <person name="Pickard D."/>
            <person name="Hall R.M."/>
        </authorList>
    </citation>
    <scope>NUCLEOTIDE SEQUENCE</scope>
    <source>
        <strain evidence="3">D4</strain>
        <plasmid evidence="3">pD4</plasmid>
    </source>
</reference>
<dbReference type="Proteomes" id="UP000470018">
    <property type="component" value="Unassembled WGS sequence"/>
</dbReference>
<dbReference type="InterPro" id="IPR050921">
    <property type="entry name" value="T4SS_GSP_E_ATPase"/>
</dbReference>
<evidence type="ECO:0000256" key="1">
    <source>
        <dbReference type="ARBA" id="ARBA00006611"/>
    </source>
</evidence>
<reference evidence="9" key="11">
    <citation type="submission" date="2021-03" db="EMBL/GenBank/DDBJ databases">
        <title>Complete genome sequencing of Acinetobacter baumannii.</title>
        <authorList>
            <person name="Yadav B."/>
            <person name="Makwana N."/>
            <person name="Kharat A.S."/>
            <person name="Veeraraghavan B."/>
            <person name="Vijayakumar S."/>
            <person name="Priya M."/>
        </authorList>
    </citation>
    <scope>NUCLEOTIDE SEQUENCE</scope>
    <source>
        <strain evidence="9">KSK6</strain>
        <plasmid evidence="9">p1KSK6</plasmid>
    </source>
</reference>
<dbReference type="EMBL" id="KT779035">
    <property type="protein sequence ID" value="ALG88374.1"/>
    <property type="molecule type" value="Genomic_DNA"/>
</dbReference>
<dbReference type="RefSeq" id="WP_001103687.1">
    <property type="nucleotide sequence ID" value="NZ_AP014650.1"/>
</dbReference>
<evidence type="ECO:0000313" key="8">
    <source>
        <dbReference type="EMBL" id="PHQ01229.1"/>
    </source>
</evidence>
<dbReference type="SUPFAM" id="SSF52540">
    <property type="entry name" value="P-loop containing nucleoside triphosphate hydrolases"/>
    <property type="match status" value="1"/>
</dbReference>
<dbReference type="EMBL" id="CP072271">
    <property type="protein sequence ID" value="QTK45515.1"/>
    <property type="molecule type" value="Genomic_DNA"/>
</dbReference>
<evidence type="ECO:0000313" key="13">
    <source>
        <dbReference type="Proteomes" id="UP000076296"/>
    </source>
</evidence>
<dbReference type="Proteomes" id="UP000197394">
    <property type="component" value="Unassembled WGS sequence"/>
</dbReference>
<dbReference type="EMBL" id="CP018664">
    <property type="protein sequence ID" value="APP30790.1"/>
    <property type="molecule type" value="Genomic_DNA"/>
</dbReference>
<dbReference type="PATRIC" id="fig|470.1365.peg.3504"/>
<dbReference type="AlphaFoldDB" id="A0A090BEG8"/>
<reference evidence="7 14" key="6">
    <citation type="submission" date="2017-05" db="EMBL/GenBank/DDBJ databases">
        <title>Draft genome sequence of MDR A. baumannii AB360.</title>
        <authorList>
            <person name="Wareham D.W."/>
            <person name="Bean D.C."/>
        </authorList>
    </citation>
    <scope>NUCLEOTIDE SEQUENCE [LARGE SCALE GENOMIC DNA]</scope>
    <source>
        <strain evidence="7 14">AB360</strain>
    </source>
</reference>
<dbReference type="CDD" id="cd19516">
    <property type="entry name" value="DotB_TraJ"/>
    <property type="match status" value="1"/>
</dbReference>
<gene>
    <name evidence="6" type="primary">cpaF</name>
    <name evidence="5" type="synonym">pilT_3</name>
    <name evidence="9" type="synonym">tadA</name>
    <name evidence="3" type="synonym">traJ</name>
    <name evidence="4" type="ORF">AUO97_08185</name>
    <name evidence="7" type="ORF">CBE85_13700</name>
    <name evidence="8" type="ORF">CPI82_18490</name>
    <name evidence="10" type="ORF">EJ062_12405</name>
    <name evidence="11" type="ORF">FJU42_13835</name>
    <name evidence="6" type="ORF">G3N53_13820</name>
    <name evidence="9" type="ORF">J6E47_20260</name>
    <name evidence="5" type="ORF">LV35_03607</name>
</gene>
<comment type="similarity">
    <text evidence="1">Belongs to the GSP E family.</text>
</comment>
<organism evidence="11 17">
    <name type="scientific">Acinetobacter baumannii</name>
    <dbReference type="NCBI Taxonomy" id="470"/>
    <lineage>
        <taxon>Bacteria</taxon>
        <taxon>Pseudomonadati</taxon>
        <taxon>Pseudomonadota</taxon>
        <taxon>Gammaproteobacteria</taxon>
        <taxon>Moraxellales</taxon>
        <taxon>Moraxellaceae</taxon>
        <taxon>Acinetobacter</taxon>
        <taxon>Acinetobacter calcoaceticus/baumannii complex</taxon>
    </lineage>
</organism>
<evidence type="ECO:0000313" key="19">
    <source>
        <dbReference type="Proteomes" id="UP000664966"/>
    </source>
</evidence>
<evidence type="ECO:0000313" key="6">
    <source>
        <dbReference type="EMBL" id="NDW42150.1"/>
    </source>
</evidence>
<dbReference type="InterPro" id="IPR027417">
    <property type="entry name" value="P-loop_NTPase"/>
</dbReference>
<proteinExistence type="inferred from homology"/>
<evidence type="ECO:0000313" key="14">
    <source>
        <dbReference type="Proteomes" id="UP000197394"/>
    </source>
</evidence>
<dbReference type="PANTHER" id="PTHR30486">
    <property type="entry name" value="TWITCHING MOTILITY PROTEIN PILT"/>
    <property type="match status" value="1"/>
</dbReference>
<dbReference type="EMBL" id="JAAGTY010000015">
    <property type="protein sequence ID" value="NDW42150.1"/>
    <property type="molecule type" value="Genomic_DNA"/>
</dbReference>
<reference evidence="6 18" key="10">
    <citation type="submission" date="2020-02" db="EMBL/GenBank/DDBJ databases">
        <title>Whole genome shot-gun sequencing of clinical Carbapenem resistant A. baumannii.</title>
        <authorList>
            <person name="Veeraraghavan B."/>
            <person name="Mathur P."/>
            <person name="Vijayakumar S."/>
            <person name="Vasudevan K."/>
            <person name="Lincy M."/>
            <person name="Kirubananthan A."/>
        </authorList>
    </citation>
    <scope>NUCLEOTIDE SEQUENCE [LARGE SCALE GENOMIC DNA]</scope>
    <source>
        <strain evidence="6 18">SP816</strain>
    </source>
</reference>
<evidence type="ECO:0000313" key="18">
    <source>
        <dbReference type="Proteomes" id="UP000470018"/>
    </source>
</evidence>
<reference evidence="4" key="5">
    <citation type="submission" date="2016-12" db="EMBL/GenBank/DDBJ databases">
        <authorList>
            <person name="Singh M."/>
            <person name="Fernando D."/>
            <person name="Kumar A."/>
        </authorList>
    </citation>
    <scope>NUCLEOTIDE SEQUENCE</scope>
    <source>
        <strain evidence="4">ATCC 17978-VU</strain>
    </source>
</reference>
<reference evidence="4" key="3">
    <citation type="submission" date="2015-12" db="EMBL/GenBank/DDBJ databases">
        <authorList>
            <person name="Singh M.K."/>
            <person name="Fernando D.M."/>
            <person name="Kumar A."/>
        </authorList>
    </citation>
    <scope>NUCLEOTIDE SEQUENCE</scope>
    <source>
        <strain evidence="4">ATCC 17978-VU</strain>
    </source>
</reference>